<name>A0ABN5JH54_FUSVA</name>
<dbReference type="PANTHER" id="PTHR39210:SF1">
    <property type="entry name" value="HEPARIN-SULFATE LYASE"/>
    <property type="match status" value="1"/>
</dbReference>
<dbReference type="EMBL" id="CP028103">
    <property type="protein sequence ID" value="AVQ31350.1"/>
    <property type="molecule type" value="Genomic_DNA"/>
</dbReference>
<keyword evidence="4" id="KW-0456">Lyase</keyword>
<dbReference type="SUPFAM" id="SSF48230">
    <property type="entry name" value="Chondroitin AC/alginate lyase"/>
    <property type="match status" value="1"/>
</dbReference>
<evidence type="ECO:0000256" key="4">
    <source>
        <dbReference type="ARBA" id="ARBA00023239"/>
    </source>
</evidence>
<dbReference type="InterPro" id="IPR008929">
    <property type="entry name" value="Chondroitin_lyas"/>
</dbReference>
<protein>
    <recommendedName>
        <fullName evidence="5">Heparinase II/III-like C-terminal domain-containing protein</fullName>
    </recommendedName>
</protein>
<keyword evidence="2" id="KW-0732">Signal</keyword>
<proteinExistence type="predicted"/>
<dbReference type="Gene3D" id="1.50.10.100">
    <property type="entry name" value="Chondroitin AC/alginate lyase"/>
    <property type="match status" value="1"/>
</dbReference>
<dbReference type="PANTHER" id="PTHR39210">
    <property type="entry name" value="HEPARIN-SULFATE LYASE"/>
    <property type="match status" value="1"/>
</dbReference>
<evidence type="ECO:0000256" key="2">
    <source>
        <dbReference type="ARBA" id="ARBA00022729"/>
    </source>
</evidence>
<dbReference type="Gene3D" id="2.70.98.70">
    <property type="match status" value="1"/>
</dbReference>
<comment type="subcellular location">
    <subcellularLocation>
        <location evidence="1">Periplasm</location>
    </subcellularLocation>
</comment>
<sequence length="587" mass="70866">MLNFFINYYKATFNGEIQEKIKRKILIKTGLLKKINFIDTNQIEVKINPKFLFKSKIIIRENFENKYKIFNKELDLLKKIDWFEGNKNSNLEWFNEKIGFFKDIKVVWEINRLQFLTYLSLNDRKKEALVIFEDWIKNNPYNIGINWYSNLEVAIRSIAIINFLSIIGSEYLEKYKKLIYLHGKHIFQDINYTEKCIPNNHLIGEAAALYCIAHLIEIQEKEEWLNKSKKILKKYLKHLHGDGTYEEASLSYHKFVIQMYLMVWLFSKKTNDNFIENEIENKLKKAYIFLNTLKKPNIEYPDFGDNDEGFFYKLEIEETFDSFVKSLGCFLKQEEYFGDIQKLLQIYQVENDIKYEKIENKIFYPEGKYFVYKNKKNYIFIHNQNQEYHSHSDGMTIELMLDNKNILVDSGTFNYNIDKKKRRYYRGTLSHNTVWIDGDQAEQIGSFRWINSPDTELEYLEENDKYFVNGMIKKSKNKKHIRKVKFDKNFNEIKIEEEIYNADNFILNWIFSEEIELKKITEGKYGINENDYEIEIFSKENIKIELLRCNYSTEYNIEKETRKIQIKNQEKKPIYKIVTIFKKRKDL</sequence>
<evidence type="ECO:0000256" key="1">
    <source>
        <dbReference type="ARBA" id="ARBA00004418"/>
    </source>
</evidence>
<dbReference type="Proteomes" id="UP000241238">
    <property type="component" value="Chromosome"/>
</dbReference>
<evidence type="ECO:0000259" key="5">
    <source>
        <dbReference type="Pfam" id="PF07940"/>
    </source>
</evidence>
<evidence type="ECO:0000313" key="6">
    <source>
        <dbReference type="EMBL" id="AVQ31350.1"/>
    </source>
</evidence>
<feature type="domain" description="Heparinase II/III-like C-terminal" evidence="5">
    <location>
        <begin position="363"/>
        <end position="567"/>
    </location>
</feature>
<dbReference type="InterPro" id="IPR012480">
    <property type="entry name" value="Hepar_II_III_C"/>
</dbReference>
<evidence type="ECO:0000256" key="3">
    <source>
        <dbReference type="ARBA" id="ARBA00022764"/>
    </source>
</evidence>
<accession>A0ABN5JH54</accession>
<dbReference type="GeneID" id="77468132"/>
<gene>
    <name evidence="6" type="ORF">C4N18_09015</name>
</gene>
<evidence type="ECO:0000313" key="7">
    <source>
        <dbReference type="Proteomes" id="UP000241238"/>
    </source>
</evidence>
<reference evidence="7" key="1">
    <citation type="journal article" date="2018" name="MSphere">
        <title>Fusobacterium Genomics Using MinION and Illumina Sequencing Enables Genome Completion and Correction.</title>
        <authorList>
            <person name="Todd S.M."/>
            <person name="Settlage R.E."/>
            <person name="Lahmers K.K."/>
            <person name="Slade D.J."/>
        </authorList>
    </citation>
    <scope>NUCLEOTIDE SEQUENCE [LARGE SCALE GENOMIC DNA]</scope>
    <source>
        <strain evidence="7">ATCC 27725</strain>
    </source>
</reference>
<dbReference type="RefSeq" id="WP_005947341.1">
    <property type="nucleotide sequence ID" value="NZ_CP028103.1"/>
</dbReference>
<keyword evidence="7" id="KW-1185">Reference proteome</keyword>
<dbReference type="Pfam" id="PF07940">
    <property type="entry name" value="Hepar_II_III_C"/>
    <property type="match status" value="1"/>
</dbReference>
<organism evidence="6 7">
    <name type="scientific">Fusobacterium varium ATCC 27725</name>
    <dbReference type="NCBI Taxonomy" id="469618"/>
    <lineage>
        <taxon>Bacteria</taxon>
        <taxon>Fusobacteriati</taxon>
        <taxon>Fusobacteriota</taxon>
        <taxon>Fusobacteriia</taxon>
        <taxon>Fusobacteriales</taxon>
        <taxon>Fusobacteriaceae</taxon>
        <taxon>Fusobacterium</taxon>
    </lineage>
</organism>
<keyword evidence="3" id="KW-0574">Periplasm</keyword>